<evidence type="ECO:0000313" key="1">
    <source>
        <dbReference type="EMBL" id="KAF5813223.1"/>
    </source>
</evidence>
<dbReference type="EMBL" id="MNCJ02000318">
    <property type="protein sequence ID" value="KAF5813223.1"/>
    <property type="molecule type" value="Genomic_DNA"/>
</dbReference>
<reference evidence="1" key="2">
    <citation type="submission" date="2020-06" db="EMBL/GenBank/DDBJ databases">
        <title>Helianthus annuus Genome sequencing and assembly Release 2.</title>
        <authorList>
            <person name="Gouzy J."/>
            <person name="Langlade N."/>
            <person name="Munos S."/>
        </authorList>
    </citation>
    <scope>NUCLEOTIDE SEQUENCE</scope>
    <source>
        <tissue evidence="1">Leaves</tissue>
    </source>
</reference>
<protein>
    <submittedName>
        <fullName evidence="1">Uncharacterized protein</fullName>
    </submittedName>
</protein>
<dbReference type="Gramene" id="mRNA:HanXRQr2_Chr03g0095741">
    <property type="protein sequence ID" value="CDS:HanXRQr2_Chr03g0095741.1"/>
    <property type="gene ID" value="HanXRQr2_Chr03g0095741"/>
</dbReference>
<organism evidence="1 2">
    <name type="scientific">Helianthus annuus</name>
    <name type="common">Common sunflower</name>
    <dbReference type="NCBI Taxonomy" id="4232"/>
    <lineage>
        <taxon>Eukaryota</taxon>
        <taxon>Viridiplantae</taxon>
        <taxon>Streptophyta</taxon>
        <taxon>Embryophyta</taxon>
        <taxon>Tracheophyta</taxon>
        <taxon>Spermatophyta</taxon>
        <taxon>Magnoliopsida</taxon>
        <taxon>eudicotyledons</taxon>
        <taxon>Gunneridae</taxon>
        <taxon>Pentapetalae</taxon>
        <taxon>asterids</taxon>
        <taxon>campanulids</taxon>
        <taxon>Asterales</taxon>
        <taxon>Asteraceae</taxon>
        <taxon>Asteroideae</taxon>
        <taxon>Heliantheae alliance</taxon>
        <taxon>Heliantheae</taxon>
        <taxon>Helianthus</taxon>
    </lineage>
</organism>
<accession>A0A9K3JD28</accession>
<gene>
    <name evidence="1" type="ORF">HanXRQr2_Chr03g0095741</name>
</gene>
<comment type="caution">
    <text evidence="1">The sequence shown here is derived from an EMBL/GenBank/DDBJ whole genome shotgun (WGS) entry which is preliminary data.</text>
</comment>
<reference evidence="1" key="1">
    <citation type="journal article" date="2017" name="Nature">
        <title>The sunflower genome provides insights into oil metabolism, flowering and Asterid evolution.</title>
        <authorList>
            <person name="Badouin H."/>
            <person name="Gouzy J."/>
            <person name="Grassa C.J."/>
            <person name="Murat F."/>
            <person name="Staton S.E."/>
            <person name="Cottret L."/>
            <person name="Lelandais-Briere C."/>
            <person name="Owens G.L."/>
            <person name="Carrere S."/>
            <person name="Mayjonade B."/>
            <person name="Legrand L."/>
            <person name="Gill N."/>
            <person name="Kane N.C."/>
            <person name="Bowers J.E."/>
            <person name="Hubner S."/>
            <person name="Bellec A."/>
            <person name="Berard A."/>
            <person name="Berges H."/>
            <person name="Blanchet N."/>
            <person name="Boniface M.C."/>
            <person name="Brunel D."/>
            <person name="Catrice O."/>
            <person name="Chaidir N."/>
            <person name="Claudel C."/>
            <person name="Donnadieu C."/>
            <person name="Faraut T."/>
            <person name="Fievet G."/>
            <person name="Helmstetter N."/>
            <person name="King M."/>
            <person name="Knapp S.J."/>
            <person name="Lai Z."/>
            <person name="Le Paslier M.C."/>
            <person name="Lippi Y."/>
            <person name="Lorenzon L."/>
            <person name="Mandel J.R."/>
            <person name="Marage G."/>
            <person name="Marchand G."/>
            <person name="Marquand E."/>
            <person name="Bret-Mestries E."/>
            <person name="Morien E."/>
            <person name="Nambeesan S."/>
            <person name="Nguyen T."/>
            <person name="Pegot-Espagnet P."/>
            <person name="Pouilly N."/>
            <person name="Raftis F."/>
            <person name="Sallet E."/>
            <person name="Schiex T."/>
            <person name="Thomas J."/>
            <person name="Vandecasteele C."/>
            <person name="Vares D."/>
            <person name="Vear F."/>
            <person name="Vautrin S."/>
            <person name="Crespi M."/>
            <person name="Mangin B."/>
            <person name="Burke J.M."/>
            <person name="Salse J."/>
            <person name="Munos S."/>
            <person name="Vincourt P."/>
            <person name="Rieseberg L.H."/>
            <person name="Langlade N.B."/>
        </authorList>
    </citation>
    <scope>NUCLEOTIDE SEQUENCE</scope>
    <source>
        <tissue evidence="1">Leaves</tissue>
    </source>
</reference>
<dbReference type="Proteomes" id="UP000215914">
    <property type="component" value="Unassembled WGS sequence"/>
</dbReference>
<name>A0A9K3JD28_HELAN</name>
<evidence type="ECO:0000313" key="2">
    <source>
        <dbReference type="Proteomes" id="UP000215914"/>
    </source>
</evidence>
<proteinExistence type="predicted"/>
<dbReference type="AlphaFoldDB" id="A0A9K3JD28"/>
<sequence length="57" mass="6307">MNNRGGGGRGGDSSTSVNQAVSMLTRMLQSQWCPLSLKSIKKLLNVCKLLHIMFFHD</sequence>
<keyword evidence="2" id="KW-1185">Reference proteome</keyword>